<keyword evidence="3 4" id="KW-0862">Zinc</keyword>
<feature type="zinc finger region" description="C3H1-type" evidence="4">
    <location>
        <begin position="369"/>
        <end position="397"/>
    </location>
</feature>
<dbReference type="SMART" id="SM00356">
    <property type="entry name" value="ZnF_C3H1"/>
    <property type="match status" value="2"/>
</dbReference>
<feature type="domain" description="C3H1-type" evidence="7">
    <location>
        <begin position="283"/>
        <end position="310"/>
    </location>
</feature>
<protein>
    <recommendedName>
        <fullName evidence="7">C3H1-type domain-containing protein</fullName>
    </recommendedName>
</protein>
<evidence type="ECO:0000256" key="5">
    <source>
        <dbReference type="SAM" id="Coils"/>
    </source>
</evidence>
<evidence type="ECO:0000256" key="2">
    <source>
        <dbReference type="ARBA" id="ARBA00022771"/>
    </source>
</evidence>
<dbReference type="Gene3D" id="3.30.1370.210">
    <property type="match status" value="1"/>
</dbReference>
<evidence type="ECO:0000256" key="4">
    <source>
        <dbReference type="PROSITE-ProRule" id="PRU00723"/>
    </source>
</evidence>
<accession>A0AA39LBB8</accession>
<evidence type="ECO:0000256" key="1">
    <source>
        <dbReference type="ARBA" id="ARBA00022723"/>
    </source>
</evidence>
<dbReference type="PROSITE" id="PS50103">
    <property type="entry name" value="ZF_C3H1"/>
    <property type="match status" value="2"/>
</dbReference>
<feature type="domain" description="C3H1-type" evidence="7">
    <location>
        <begin position="369"/>
        <end position="397"/>
    </location>
</feature>
<dbReference type="Pfam" id="PF25540">
    <property type="entry name" value="DUF7923"/>
    <property type="match status" value="1"/>
</dbReference>
<evidence type="ECO:0000313" key="8">
    <source>
        <dbReference type="EMBL" id="KAK0391486.1"/>
    </source>
</evidence>
<feature type="zinc finger region" description="C3H1-type" evidence="4">
    <location>
        <begin position="283"/>
        <end position="310"/>
    </location>
</feature>
<feature type="region of interest" description="Disordered" evidence="6">
    <location>
        <begin position="258"/>
        <end position="282"/>
    </location>
</feature>
<keyword evidence="1 4" id="KW-0479">Metal-binding</keyword>
<evidence type="ECO:0000313" key="9">
    <source>
        <dbReference type="Proteomes" id="UP001175261"/>
    </source>
</evidence>
<name>A0AA39LBB8_SARSR</name>
<dbReference type="Pfam" id="PF25542">
    <property type="entry name" value="zf-CCCH_12"/>
    <property type="match status" value="1"/>
</dbReference>
<sequence>MFDDQDIERASRELTAYRNDNALSRILDSYSTLLEDFQRLKSDYEEERNARERYKQIAKRQDRKPFVLVLVDGDGYIFHESLIKAGAEGGRRAAQMLDESVKFSLREKGLEHCDIMVRIYANIAGLSKALSKAGLGGHEARSLAPFVASFNRSYGLYDFVDAGDLKENADFKLRSTLRFYADIPSCRQIYFAACHDVGYISELTPHMSDKSRFTLVETAGVKFHDEFRKFNINVERFQGVFRSSPLDSSSSSTLSYSKMAVASPPAQTPREPSAHTYNPPHKSGSSTVCTFFLKGICKHGDKCQFAHPAGTEKTPQNWRERARQQTGSIEDLPAPSDIPENCIAVNAEGHRLDPLLPPGSIEASKALKARSRRICNEYHVLGSCRNGPGCEYDHTPLGPGMKGGAEALSRSILCARRGACRLVNCIKGHTCQVPGCSKRGGKEFCRLPTMAHTQSFVPADFVPGVITSSFRNGAQSPPSSDPDDDIESQIDGAAVLD</sequence>
<evidence type="ECO:0000256" key="3">
    <source>
        <dbReference type="ARBA" id="ARBA00022833"/>
    </source>
</evidence>
<dbReference type="AlphaFoldDB" id="A0AA39LBB8"/>
<comment type="caution">
    <text evidence="8">The sequence shown here is derived from an EMBL/GenBank/DDBJ whole genome shotgun (WGS) entry which is preliminary data.</text>
</comment>
<reference evidence="8" key="1">
    <citation type="submission" date="2022-10" db="EMBL/GenBank/DDBJ databases">
        <title>Determination and structural analysis of whole genome sequence of Sarocladium strictum F4-1.</title>
        <authorList>
            <person name="Hu L."/>
            <person name="Jiang Y."/>
        </authorList>
    </citation>
    <scope>NUCLEOTIDE SEQUENCE</scope>
    <source>
        <strain evidence="8">F4-1</strain>
    </source>
</reference>
<evidence type="ECO:0000259" key="7">
    <source>
        <dbReference type="PROSITE" id="PS50103"/>
    </source>
</evidence>
<feature type="region of interest" description="Disordered" evidence="6">
    <location>
        <begin position="468"/>
        <end position="497"/>
    </location>
</feature>
<feature type="coiled-coil region" evidence="5">
    <location>
        <begin position="27"/>
        <end position="64"/>
    </location>
</feature>
<dbReference type="InterPro" id="IPR057683">
    <property type="entry name" value="DUF7923"/>
</dbReference>
<dbReference type="Proteomes" id="UP001175261">
    <property type="component" value="Unassembled WGS sequence"/>
</dbReference>
<dbReference type="Pfam" id="PF25543">
    <property type="entry name" value="zf-CCCH_tandem"/>
    <property type="match status" value="1"/>
</dbReference>
<dbReference type="Pfam" id="PF00642">
    <property type="entry name" value="zf-CCCH"/>
    <property type="match status" value="1"/>
</dbReference>
<dbReference type="EMBL" id="JAPDFR010000001">
    <property type="protein sequence ID" value="KAK0391486.1"/>
    <property type="molecule type" value="Genomic_DNA"/>
</dbReference>
<dbReference type="InterPro" id="IPR036855">
    <property type="entry name" value="Znf_CCCH_sf"/>
</dbReference>
<dbReference type="InterPro" id="IPR000571">
    <property type="entry name" value="Znf_CCCH"/>
</dbReference>
<evidence type="ECO:0000256" key="6">
    <source>
        <dbReference type="SAM" id="MobiDB-lite"/>
    </source>
</evidence>
<keyword evidence="5" id="KW-0175">Coiled coil</keyword>
<organism evidence="8 9">
    <name type="scientific">Sarocladium strictum</name>
    <name type="common">Black bundle disease fungus</name>
    <name type="synonym">Acremonium strictum</name>
    <dbReference type="NCBI Taxonomy" id="5046"/>
    <lineage>
        <taxon>Eukaryota</taxon>
        <taxon>Fungi</taxon>
        <taxon>Dikarya</taxon>
        <taxon>Ascomycota</taxon>
        <taxon>Pezizomycotina</taxon>
        <taxon>Sordariomycetes</taxon>
        <taxon>Hypocreomycetidae</taxon>
        <taxon>Hypocreales</taxon>
        <taxon>Sarocladiaceae</taxon>
        <taxon>Sarocladium</taxon>
    </lineage>
</organism>
<dbReference type="GO" id="GO:0008270">
    <property type="term" value="F:zinc ion binding"/>
    <property type="evidence" value="ECO:0007669"/>
    <property type="project" value="UniProtKB-KW"/>
</dbReference>
<dbReference type="SUPFAM" id="SSF90229">
    <property type="entry name" value="CCCH zinc finger"/>
    <property type="match status" value="1"/>
</dbReference>
<proteinExistence type="predicted"/>
<keyword evidence="2 4" id="KW-0863">Zinc-finger</keyword>
<dbReference type="InterPro" id="IPR057654">
    <property type="entry name" value="Znf-CCCH_tandem"/>
</dbReference>
<dbReference type="PANTHER" id="PTHR37543:SF1">
    <property type="entry name" value="CCCH ZINC FINGER DNA BINDING PROTEIN (AFU_ORTHOLOGUE AFUA_5G12760)"/>
    <property type="match status" value="1"/>
</dbReference>
<keyword evidence="9" id="KW-1185">Reference proteome</keyword>
<gene>
    <name evidence="8" type="ORF">NLU13_0987</name>
</gene>
<dbReference type="PANTHER" id="PTHR37543">
    <property type="entry name" value="CCCH ZINC FINGER DNA BINDING PROTEIN (AFU_ORTHOLOGUE AFUA_5G12760)"/>
    <property type="match status" value="1"/>
</dbReference>